<reference evidence="1" key="1">
    <citation type="submission" date="2021-05" db="EMBL/GenBank/DDBJ databases">
        <authorList>
            <person name="Stam R."/>
        </authorList>
    </citation>
    <scope>NUCLEOTIDE SEQUENCE</scope>
    <source>
        <strain evidence="1">CS162</strain>
    </source>
</reference>
<accession>A0A8J2I0W1</accession>
<dbReference type="EMBL" id="CAJRGZ010000017">
    <property type="protein sequence ID" value="CAG5155808.1"/>
    <property type="molecule type" value="Genomic_DNA"/>
</dbReference>
<keyword evidence="2" id="KW-1185">Reference proteome</keyword>
<proteinExistence type="predicted"/>
<organism evidence="1 2">
    <name type="scientific">Alternaria atra</name>
    <dbReference type="NCBI Taxonomy" id="119953"/>
    <lineage>
        <taxon>Eukaryota</taxon>
        <taxon>Fungi</taxon>
        <taxon>Dikarya</taxon>
        <taxon>Ascomycota</taxon>
        <taxon>Pezizomycotina</taxon>
        <taxon>Dothideomycetes</taxon>
        <taxon>Pleosporomycetidae</taxon>
        <taxon>Pleosporales</taxon>
        <taxon>Pleosporineae</taxon>
        <taxon>Pleosporaceae</taxon>
        <taxon>Alternaria</taxon>
        <taxon>Alternaria sect. Ulocladioides</taxon>
    </lineage>
</organism>
<gene>
    <name evidence="1" type="ORF">ALTATR162_LOCUS3845</name>
</gene>
<dbReference type="AlphaFoldDB" id="A0A8J2I0W1"/>
<sequence length="115" mass="13095">MKCYLSREGEVLVLQILVTTTSHNRVCLYLLFSLTSYCNYLHPVVFCEESTNTIQAYTQRYLATILNHPALIDLACGRPRVTGNQHNWNDAREHFISTVSSRVNDAMEILTGCLL</sequence>
<dbReference type="GeneID" id="67015446"/>
<evidence type="ECO:0000313" key="2">
    <source>
        <dbReference type="Proteomes" id="UP000676310"/>
    </source>
</evidence>
<protein>
    <submittedName>
        <fullName evidence="1">Uncharacterized protein</fullName>
    </submittedName>
</protein>
<evidence type="ECO:0000313" key="1">
    <source>
        <dbReference type="EMBL" id="CAG5155808.1"/>
    </source>
</evidence>
<name>A0A8J2I0W1_9PLEO</name>
<dbReference type="Proteomes" id="UP000676310">
    <property type="component" value="Unassembled WGS sequence"/>
</dbReference>
<dbReference type="RefSeq" id="XP_043167388.1">
    <property type="nucleotide sequence ID" value="XM_043311453.1"/>
</dbReference>
<comment type="caution">
    <text evidence="1">The sequence shown here is derived from an EMBL/GenBank/DDBJ whole genome shotgun (WGS) entry which is preliminary data.</text>
</comment>